<dbReference type="GO" id="GO:0009966">
    <property type="term" value="P:regulation of signal transduction"/>
    <property type="evidence" value="ECO:0007669"/>
    <property type="project" value="InterPro"/>
</dbReference>
<reference evidence="3" key="2">
    <citation type="submission" date="2025-09" db="UniProtKB">
        <authorList>
            <consortium name="Ensembl"/>
        </authorList>
    </citation>
    <scope>IDENTIFICATION</scope>
</reference>
<keyword evidence="2" id="KW-0650">Protein phosphatase inhibitor</keyword>
<organism evidence="3 4">
    <name type="scientific">Mus spicilegus</name>
    <name type="common">Mound-building mouse</name>
    <dbReference type="NCBI Taxonomy" id="10103"/>
    <lineage>
        <taxon>Eukaryota</taxon>
        <taxon>Metazoa</taxon>
        <taxon>Chordata</taxon>
        <taxon>Craniata</taxon>
        <taxon>Vertebrata</taxon>
        <taxon>Euteleostomi</taxon>
        <taxon>Mammalia</taxon>
        <taxon>Eutheria</taxon>
        <taxon>Euarchontoglires</taxon>
        <taxon>Glires</taxon>
        <taxon>Rodentia</taxon>
        <taxon>Myomorpha</taxon>
        <taxon>Muroidea</taxon>
        <taxon>Muridae</taxon>
        <taxon>Murinae</taxon>
        <taxon>Mus</taxon>
        <taxon>Mus</taxon>
    </lineage>
</organism>
<accession>A0A8C6H9Z8</accession>
<comment type="similarity">
    <text evidence="1">Belongs to the protein phosphatase inhibitor 2 family.</text>
</comment>
<name>A0A8C6H9Z8_MUSSI</name>
<dbReference type="Pfam" id="PF04979">
    <property type="entry name" value="IPP-2"/>
    <property type="match status" value="1"/>
</dbReference>
<dbReference type="GO" id="GO:0004864">
    <property type="term" value="F:protein phosphatase inhibitor activity"/>
    <property type="evidence" value="ECO:0007669"/>
    <property type="project" value="UniProtKB-KW"/>
</dbReference>
<reference evidence="3" key="1">
    <citation type="submission" date="2025-08" db="UniProtKB">
        <authorList>
            <consortium name="Ensembl"/>
        </authorList>
    </citation>
    <scope>IDENTIFICATION</scope>
</reference>
<dbReference type="GeneTree" id="ENSGT00390000004757"/>
<evidence type="ECO:0000313" key="4">
    <source>
        <dbReference type="Proteomes" id="UP000694415"/>
    </source>
</evidence>
<dbReference type="Gene3D" id="6.10.250.1050">
    <property type="match status" value="1"/>
</dbReference>
<evidence type="ECO:0000313" key="3">
    <source>
        <dbReference type="Ensembl" id="ENSMSIP00000017321.1"/>
    </source>
</evidence>
<evidence type="ECO:0000256" key="1">
    <source>
        <dbReference type="ARBA" id="ARBA00005472"/>
    </source>
</evidence>
<dbReference type="AlphaFoldDB" id="A0A8C6H9Z8"/>
<protein>
    <submittedName>
        <fullName evidence="3">Uncharacterized protein</fullName>
    </submittedName>
</protein>
<proteinExistence type="inferred from homology"/>
<sequence length="84" mass="9408">MAAWMASQRPIKGILKNKTSASSPVVASAEQPSLTFKKLNKKSQTWDEANILSTYHPPEEDYGLTKTSTPNTLCGKRYILNIYF</sequence>
<evidence type="ECO:0000256" key="2">
    <source>
        <dbReference type="ARBA" id="ARBA00023272"/>
    </source>
</evidence>
<dbReference type="Ensembl" id="ENSMSIT00000021902.1">
    <property type="protein sequence ID" value="ENSMSIP00000017321.1"/>
    <property type="gene ID" value="ENSMSIG00000014800.1"/>
</dbReference>
<dbReference type="InterPro" id="IPR007062">
    <property type="entry name" value="PPI-2"/>
</dbReference>
<dbReference type="Proteomes" id="UP000694415">
    <property type="component" value="Unplaced"/>
</dbReference>
<keyword evidence="4" id="KW-1185">Reference proteome</keyword>